<proteinExistence type="predicted"/>
<accession>A0A0F8XZG3</accession>
<reference evidence="1" key="1">
    <citation type="journal article" date="2015" name="Nature">
        <title>Complex archaea that bridge the gap between prokaryotes and eukaryotes.</title>
        <authorList>
            <person name="Spang A."/>
            <person name="Saw J.H."/>
            <person name="Jorgensen S.L."/>
            <person name="Zaremba-Niedzwiedzka K."/>
            <person name="Martijn J."/>
            <person name="Lind A.E."/>
            <person name="van Eijk R."/>
            <person name="Schleper C."/>
            <person name="Guy L."/>
            <person name="Ettema T.J."/>
        </authorList>
    </citation>
    <scope>NUCLEOTIDE SEQUENCE</scope>
</reference>
<dbReference type="EMBL" id="LAZR01056297">
    <property type="protein sequence ID" value="KKK74482.1"/>
    <property type="molecule type" value="Genomic_DNA"/>
</dbReference>
<gene>
    <name evidence="1" type="ORF">LCGC14_2883320</name>
</gene>
<protein>
    <submittedName>
        <fullName evidence="1">Uncharacterized protein</fullName>
    </submittedName>
</protein>
<sequence length="59" mass="6517">MSSKYSYAIPKVVGILRKVTTPQPWKCADCGAIIPRGDKCWKQGSKVICGCRFGSLVRK</sequence>
<dbReference type="AlphaFoldDB" id="A0A0F8XZG3"/>
<evidence type="ECO:0000313" key="1">
    <source>
        <dbReference type="EMBL" id="KKK74482.1"/>
    </source>
</evidence>
<comment type="caution">
    <text evidence="1">The sequence shown here is derived from an EMBL/GenBank/DDBJ whole genome shotgun (WGS) entry which is preliminary data.</text>
</comment>
<name>A0A0F8XZG3_9ZZZZ</name>
<organism evidence="1">
    <name type="scientific">marine sediment metagenome</name>
    <dbReference type="NCBI Taxonomy" id="412755"/>
    <lineage>
        <taxon>unclassified sequences</taxon>
        <taxon>metagenomes</taxon>
        <taxon>ecological metagenomes</taxon>
    </lineage>
</organism>